<dbReference type="AlphaFoldDB" id="A0A1B6G958"/>
<proteinExistence type="predicted"/>
<organism evidence="1">
    <name type="scientific">Cuerna arida</name>
    <dbReference type="NCBI Taxonomy" id="1464854"/>
    <lineage>
        <taxon>Eukaryota</taxon>
        <taxon>Metazoa</taxon>
        <taxon>Ecdysozoa</taxon>
        <taxon>Arthropoda</taxon>
        <taxon>Hexapoda</taxon>
        <taxon>Insecta</taxon>
        <taxon>Pterygota</taxon>
        <taxon>Neoptera</taxon>
        <taxon>Paraneoptera</taxon>
        <taxon>Hemiptera</taxon>
        <taxon>Auchenorrhyncha</taxon>
        <taxon>Membracoidea</taxon>
        <taxon>Cicadellidae</taxon>
        <taxon>Cicadellinae</taxon>
        <taxon>Proconiini</taxon>
        <taxon>Cuerna</taxon>
    </lineage>
</organism>
<accession>A0A1B6G958</accession>
<protein>
    <submittedName>
        <fullName evidence="1">Uncharacterized protein</fullName>
    </submittedName>
</protein>
<dbReference type="EMBL" id="GECZ01010792">
    <property type="protein sequence ID" value="JAS58977.1"/>
    <property type="molecule type" value="Transcribed_RNA"/>
</dbReference>
<name>A0A1B6G958_9HEMI</name>
<reference evidence="1" key="1">
    <citation type="submission" date="2015-11" db="EMBL/GenBank/DDBJ databases">
        <title>De novo transcriptome assembly of four potential Pierce s Disease insect vectors from Arizona vineyards.</title>
        <authorList>
            <person name="Tassone E.E."/>
        </authorList>
    </citation>
    <scope>NUCLEOTIDE SEQUENCE</scope>
</reference>
<sequence length="191" mass="22015">SEDVDVAFESLNHTVRLAMDAACPQKKLRTTKLKPKFFADTEANRLKDLYLRALRKYEITGATNDKEESISCKKNYDLRLKLLRKQAASHHITHAHNKSKAMWEIINTTWSKKKISDNEIKLEVEGKIIYSPIEVAEKLNSHFLLIAEKTLEKNNGKIKSTLPPIHATPQQLTYFPETDENEVITIIRNMK</sequence>
<feature type="non-terminal residue" evidence="1">
    <location>
        <position position="1"/>
    </location>
</feature>
<evidence type="ECO:0000313" key="1">
    <source>
        <dbReference type="EMBL" id="JAS58977.1"/>
    </source>
</evidence>
<gene>
    <name evidence="1" type="ORF">g.6140</name>
</gene>